<proteinExistence type="predicted"/>
<dbReference type="EMBL" id="BOOU01000061">
    <property type="protein sequence ID" value="GII79675.1"/>
    <property type="molecule type" value="Genomic_DNA"/>
</dbReference>
<dbReference type="Proteomes" id="UP000655287">
    <property type="component" value="Unassembled WGS sequence"/>
</dbReference>
<evidence type="ECO:0000313" key="2">
    <source>
        <dbReference type="Proteomes" id="UP000655287"/>
    </source>
</evidence>
<accession>A0A919R7J1</accession>
<gene>
    <name evidence="1" type="ORF">Sru01_46570</name>
</gene>
<organism evidence="1 2">
    <name type="scientific">Sphaerisporangium rufum</name>
    <dbReference type="NCBI Taxonomy" id="1381558"/>
    <lineage>
        <taxon>Bacteria</taxon>
        <taxon>Bacillati</taxon>
        <taxon>Actinomycetota</taxon>
        <taxon>Actinomycetes</taxon>
        <taxon>Streptosporangiales</taxon>
        <taxon>Streptosporangiaceae</taxon>
        <taxon>Sphaerisporangium</taxon>
    </lineage>
</organism>
<reference evidence="1" key="1">
    <citation type="submission" date="2021-01" db="EMBL/GenBank/DDBJ databases">
        <title>Whole genome shotgun sequence of Sphaerisporangium rufum NBRC 109079.</title>
        <authorList>
            <person name="Komaki H."/>
            <person name="Tamura T."/>
        </authorList>
    </citation>
    <scope>NUCLEOTIDE SEQUENCE</scope>
    <source>
        <strain evidence="1">NBRC 109079</strain>
    </source>
</reference>
<comment type="caution">
    <text evidence="1">The sequence shown here is derived from an EMBL/GenBank/DDBJ whole genome shotgun (WGS) entry which is preliminary data.</text>
</comment>
<keyword evidence="2" id="KW-1185">Reference proteome</keyword>
<protein>
    <submittedName>
        <fullName evidence="1">Uncharacterized protein</fullName>
    </submittedName>
</protein>
<evidence type="ECO:0000313" key="1">
    <source>
        <dbReference type="EMBL" id="GII79675.1"/>
    </source>
</evidence>
<dbReference type="RefSeq" id="WP_203989792.1">
    <property type="nucleotide sequence ID" value="NZ_BOOU01000061.1"/>
</dbReference>
<sequence length="61" mass="6115">MQVDPRSTRYPAAVLTLIPALLPPTGDTRPLPATGAVLAAAARPAARHAAPVAAARAAHAI</sequence>
<dbReference type="AlphaFoldDB" id="A0A919R7J1"/>
<name>A0A919R7J1_9ACTN</name>